<reference evidence="10 11" key="1">
    <citation type="submission" date="2018-08" db="EMBL/GenBank/DDBJ databases">
        <title>A genome reference for cultivated species of the human gut microbiota.</title>
        <authorList>
            <person name="Zou Y."/>
            <person name="Xue W."/>
            <person name="Luo G."/>
        </authorList>
    </citation>
    <scope>NUCLEOTIDE SEQUENCE [LARGE SCALE GENOMIC DNA]</scope>
    <source>
        <strain evidence="10 11">AF20-9LB</strain>
    </source>
</reference>
<evidence type="ECO:0000256" key="1">
    <source>
        <dbReference type="ARBA" id="ARBA00004141"/>
    </source>
</evidence>
<evidence type="ECO:0000256" key="6">
    <source>
        <dbReference type="ARBA" id="ARBA00022989"/>
    </source>
</evidence>
<keyword evidence="6 8" id="KW-1133">Transmembrane helix</keyword>
<dbReference type="EMBL" id="QRVZ01000045">
    <property type="protein sequence ID" value="RGS78122.1"/>
    <property type="molecule type" value="Genomic_DNA"/>
</dbReference>
<protein>
    <submittedName>
        <fullName evidence="10">Sodium:proton antiporter</fullName>
    </submittedName>
</protein>
<keyword evidence="4" id="KW-0633">Potassium transport</keyword>
<dbReference type="Pfam" id="PF00999">
    <property type="entry name" value="Na_H_Exchanger"/>
    <property type="match status" value="1"/>
</dbReference>
<feature type="domain" description="RCK C-terminal" evidence="9">
    <location>
        <begin position="668"/>
        <end position="752"/>
    </location>
</feature>
<sequence length="767" mass="85291">MSQLPTLIADLALILICAGVMTLLFKKLKQPLVLGYVVAGFLASPHMPYTPSVMDTANIKTWADIGVIFLLFALGLEFSFKKIVKVGGSAIIAACTIIFCMILLGIGVGMGFGWHRMDSLFLGGMIAMSSTTIIYKAFDDLGLRKKQFTGLVLSILILEDILAIVLMVMLSTMAVSQHFEGTEMLESIGKLLFFLILWFVVGIYLIPEFLKRCRKLMGEETLLIVSLALCFGMVVMAAHTGFSAAFGAFIMGSILAETIEAESIDRLVKPVKDLFGAIFFVSVGMMVDPAMIVEYAVPIIVITLAVILGQAVFGTFGVILSGKPLKTAMQCGFSLTQIGEFAFIIASLGVSLHVTSDFLYPIVVAVSVITTFLTPYMIRFAEPASTFVDAHLPESWKKIMMRYSSGSQTALNHENLWKKLILSMVRITVVYSIVSMSIIALSFRFVVPFFKENLPHFWASLLGAVFMILCIAPFLRAIMVKKNHSVEFMTLWHDSRANRAPLVSTIVIRIMIAALFVIFVISGLFKASIGLIIGVAVLIVLLMVWSRRLKKQSILIERRFFQNLRSRDVRAEYLGEKKPEYAGRLLSHDLHLADMEIPGESSWAGKTLMELNLGKKFGVHVASILRGKRRINIPGGSVRLFPMDKIQVIGTDEQLSVFNEAMQNGAKIDWEVYEKSEMALKQFIIDSDSVFLGKTIRESGIRDKYHCMIAGVESEDGTLMVPDVNAPLEEGDVVWVVGEKEDVYQLVDQKKRKSTSRIRMEYLFLQR</sequence>
<dbReference type="PANTHER" id="PTHR42751:SF3">
    <property type="entry name" value="SODIUM_GLUTAMATE SYMPORTER"/>
    <property type="match status" value="1"/>
</dbReference>
<feature type="transmembrane region" description="Helical" evidence="8">
    <location>
        <begin position="358"/>
        <end position="378"/>
    </location>
</feature>
<evidence type="ECO:0000256" key="2">
    <source>
        <dbReference type="ARBA" id="ARBA00005551"/>
    </source>
</evidence>
<feature type="transmembrane region" description="Helical" evidence="8">
    <location>
        <begin position="90"/>
        <end position="114"/>
    </location>
</feature>
<evidence type="ECO:0000313" key="11">
    <source>
        <dbReference type="Proteomes" id="UP000266492"/>
    </source>
</evidence>
<dbReference type="GO" id="GO:0015297">
    <property type="term" value="F:antiporter activity"/>
    <property type="evidence" value="ECO:0007669"/>
    <property type="project" value="InterPro"/>
</dbReference>
<feature type="transmembrane region" description="Helical" evidence="8">
    <location>
        <begin position="222"/>
        <end position="238"/>
    </location>
</feature>
<keyword evidence="5 8" id="KW-0812">Transmembrane</keyword>
<feature type="transmembrane region" description="Helical" evidence="8">
    <location>
        <begin position="456"/>
        <end position="479"/>
    </location>
</feature>
<dbReference type="RefSeq" id="WP_118419396.1">
    <property type="nucleotide sequence ID" value="NZ_QRVZ01000045.1"/>
</dbReference>
<feature type="transmembrane region" description="Helical" evidence="8">
    <location>
        <begin position="527"/>
        <end position="545"/>
    </location>
</feature>
<dbReference type="InterPro" id="IPR006037">
    <property type="entry name" value="RCK_C"/>
</dbReference>
<feature type="transmembrane region" description="Helical" evidence="8">
    <location>
        <begin position="299"/>
        <end position="320"/>
    </location>
</feature>
<feature type="transmembrane region" description="Helical" evidence="8">
    <location>
        <begin position="500"/>
        <end position="521"/>
    </location>
</feature>
<keyword evidence="4" id="KW-0406">Ion transport</keyword>
<accession>A0A395VPC1</accession>
<keyword evidence="4" id="KW-0630">Potassium</keyword>
<keyword evidence="7 8" id="KW-0472">Membrane</keyword>
<feature type="transmembrane region" description="Helical" evidence="8">
    <location>
        <begin position="191"/>
        <end position="210"/>
    </location>
</feature>
<comment type="similarity">
    <text evidence="2">Belongs to the monovalent cation:proton antiporter 2 (CPA2) transporter (TC 2.A.37) family.</text>
</comment>
<keyword evidence="3" id="KW-0813">Transport</keyword>
<dbReference type="Proteomes" id="UP000266492">
    <property type="component" value="Unassembled WGS sequence"/>
</dbReference>
<dbReference type="PANTHER" id="PTHR42751">
    <property type="entry name" value="SODIUM/HYDROGEN EXCHANGER FAMILY/TRKA DOMAIN PROTEIN"/>
    <property type="match status" value="1"/>
</dbReference>
<name>A0A395VPC1_BACOV</name>
<dbReference type="InterPro" id="IPR036721">
    <property type="entry name" value="RCK_C_sf"/>
</dbReference>
<feature type="transmembrane region" description="Helical" evidence="8">
    <location>
        <begin position="428"/>
        <end position="450"/>
    </location>
</feature>
<dbReference type="Pfam" id="PF02080">
    <property type="entry name" value="TrkA_C"/>
    <property type="match status" value="2"/>
</dbReference>
<comment type="subcellular location">
    <subcellularLocation>
        <location evidence="1">Membrane</location>
        <topology evidence="1">Multi-pass membrane protein</topology>
    </subcellularLocation>
</comment>
<dbReference type="GO" id="GO:0016020">
    <property type="term" value="C:membrane"/>
    <property type="evidence" value="ECO:0007669"/>
    <property type="project" value="UniProtKB-SubCell"/>
</dbReference>
<feature type="transmembrane region" description="Helical" evidence="8">
    <location>
        <begin position="150"/>
        <end position="171"/>
    </location>
</feature>
<dbReference type="GO" id="GO:1902600">
    <property type="term" value="P:proton transmembrane transport"/>
    <property type="evidence" value="ECO:0007669"/>
    <property type="project" value="InterPro"/>
</dbReference>
<dbReference type="InterPro" id="IPR038770">
    <property type="entry name" value="Na+/solute_symporter_sf"/>
</dbReference>
<dbReference type="Gene3D" id="1.20.1530.20">
    <property type="match status" value="1"/>
</dbReference>
<feature type="transmembrane region" description="Helical" evidence="8">
    <location>
        <begin position="6"/>
        <end position="25"/>
    </location>
</feature>
<gene>
    <name evidence="10" type="ORF">DWX70_26230</name>
</gene>
<dbReference type="SUPFAM" id="SSF116726">
    <property type="entry name" value="TrkA C-terminal domain-like"/>
    <property type="match status" value="2"/>
</dbReference>
<dbReference type="GO" id="GO:0008324">
    <property type="term" value="F:monoatomic cation transmembrane transporter activity"/>
    <property type="evidence" value="ECO:0007669"/>
    <property type="project" value="InterPro"/>
</dbReference>
<evidence type="ECO:0000259" key="9">
    <source>
        <dbReference type="PROSITE" id="PS51202"/>
    </source>
</evidence>
<evidence type="ECO:0000256" key="7">
    <source>
        <dbReference type="ARBA" id="ARBA00023136"/>
    </source>
</evidence>
<evidence type="ECO:0000256" key="5">
    <source>
        <dbReference type="ARBA" id="ARBA00022692"/>
    </source>
</evidence>
<feature type="transmembrane region" description="Helical" evidence="8">
    <location>
        <begin position="61"/>
        <end position="78"/>
    </location>
</feature>
<dbReference type="InterPro" id="IPR006153">
    <property type="entry name" value="Cation/H_exchanger_TM"/>
</dbReference>
<feature type="transmembrane region" description="Helical" evidence="8">
    <location>
        <begin position="120"/>
        <end position="138"/>
    </location>
</feature>
<proteinExistence type="inferred from homology"/>
<feature type="domain" description="RCK C-terminal" evidence="9">
    <location>
        <begin position="580"/>
        <end position="664"/>
    </location>
</feature>
<organism evidence="10 11">
    <name type="scientific">Bacteroides ovatus</name>
    <dbReference type="NCBI Taxonomy" id="28116"/>
    <lineage>
        <taxon>Bacteria</taxon>
        <taxon>Pseudomonadati</taxon>
        <taxon>Bacteroidota</taxon>
        <taxon>Bacteroidia</taxon>
        <taxon>Bacteroidales</taxon>
        <taxon>Bacteroidaceae</taxon>
        <taxon>Bacteroides</taxon>
    </lineage>
</organism>
<comment type="caution">
    <text evidence="10">The sequence shown here is derived from an EMBL/GenBank/DDBJ whole genome shotgun (WGS) entry which is preliminary data.</text>
</comment>
<feature type="transmembrane region" description="Helical" evidence="8">
    <location>
        <begin position="32"/>
        <end position="49"/>
    </location>
</feature>
<feature type="transmembrane region" description="Helical" evidence="8">
    <location>
        <begin position="332"/>
        <end position="352"/>
    </location>
</feature>
<dbReference type="GO" id="GO:0006813">
    <property type="term" value="P:potassium ion transport"/>
    <property type="evidence" value="ECO:0007669"/>
    <property type="project" value="UniProtKB-KW"/>
</dbReference>
<evidence type="ECO:0000256" key="8">
    <source>
        <dbReference type="SAM" id="Phobius"/>
    </source>
</evidence>
<evidence type="ECO:0000256" key="3">
    <source>
        <dbReference type="ARBA" id="ARBA00022448"/>
    </source>
</evidence>
<dbReference type="Gene3D" id="3.30.70.1450">
    <property type="entry name" value="Regulator of K+ conductance, C-terminal domain"/>
    <property type="match status" value="2"/>
</dbReference>
<evidence type="ECO:0000313" key="10">
    <source>
        <dbReference type="EMBL" id="RGS78122.1"/>
    </source>
</evidence>
<dbReference type="AlphaFoldDB" id="A0A395VPC1"/>
<evidence type="ECO:0000256" key="4">
    <source>
        <dbReference type="ARBA" id="ARBA00022538"/>
    </source>
</evidence>
<dbReference type="PROSITE" id="PS51202">
    <property type="entry name" value="RCK_C"/>
    <property type="match status" value="2"/>
</dbReference>